<reference evidence="3 4" key="1">
    <citation type="journal article" date="2004" name="Nature">
        <title>Genome evolution in yeasts.</title>
        <authorList>
            <consortium name="Genolevures"/>
            <person name="Dujon B."/>
            <person name="Sherman D."/>
            <person name="Fischer G."/>
            <person name="Durrens P."/>
            <person name="Casaregola S."/>
            <person name="Lafontaine I."/>
            <person name="de Montigny J."/>
            <person name="Marck C."/>
            <person name="Neuveglise C."/>
            <person name="Talla E."/>
            <person name="Goffard N."/>
            <person name="Frangeul L."/>
            <person name="Aigle M."/>
            <person name="Anthouard V."/>
            <person name="Babour A."/>
            <person name="Barbe V."/>
            <person name="Barnay S."/>
            <person name="Blanchin S."/>
            <person name="Beckerich J.M."/>
            <person name="Beyne E."/>
            <person name="Bleykasten C."/>
            <person name="Boisrame A."/>
            <person name="Boyer J."/>
            <person name="Cattolico L."/>
            <person name="Confanioleri F."/>
            <person name="de Daruvar A."/>
            <person name="Despons L."/>
            <person name="Fabre E."/>
            <person name="Fairhead C."/>
            <person name="Ferry-Dumazet H."/>
            <person name="Groppi A."/>
            <person name="Hantraye F."/>
            <person name="Hennequin C."/>
            <person name="Jauniaux N."/>
            <person name="Joyet P."/>
            <person name="Kachouri R."/>
            <person name="Kerrest A."/>
            <person name="Koszul R."/>
            <person name="Lemaire M."/>
            <person name="Lesur I."/>
            <person name="Ma L."/>
            <person name="Muller H."/>
            <person name="Nicaud J.M."/>
            <person name="Nikolski M."/>
            <person name="Oztas S."/>
            <person name="Ozier-Kalogeropoulos O."/>
            <person name="Pellenz S."/>
            <person name="Potier S."/>
            <person name="Richard G.F."/>
            <person name="Straub M.L."/>
            <person name="Suleau A."/>
            <person name="Swennene D."/>
            <person name="Tekaia F."/>
            <person name="Wesolowski-Louvel M."/>
            <person name="Westhof E."/>
            <person name="Wirth B."/>
            <person name="Zeniou-Meyer M."/>
            <person name="Zivanovic I."/>
            <person name="Bolotin-Fukuhara M."/>
            <person name="Thierry A."/>
            <person name="Bouchier C."/>
            <person name="Caudron B."/>
            <person name="Scarpelli C."/>
            <person name="Gaillardin C."/>
            <person name="Weissenbach J."/>
            <person name="Wincker P."/>
            <person name="Souciet J.L."/>
        </authorList>
    </citation>
    <scope>NUCLEOTIDE SEQUENCE [LARGE SCALE GENOMIC DNA]</scope>
    <source>
        <strain evidence="4">ATCC 8585 / CBS 2359 / DSM 70799 / NBRC 1267 / NRRL Y-1140 / WM37</strain>
    </source>
</reference>
<dbReference type="GO" id="GO:0006506">
    <property type="term" value="P:GPI anchor biosynthetic process"/>
    <property type="evidence" value="ECO:0007669"/>
    <property type="project" value="TreeGrafter"/>
</dbReference>
<dbReference type="GO" id="GO:0000030">
    <property type="term" value="F:mannosyltransferase activity"/>
    <property type="evidence" value="ECO:0007669"/>
    <property type="project" value="TreeGrafter"/>
</dbReference>
<dbReference type="GO" id="GO:0005789">
    <property type="term" value="C:endoplasmic reticulum membrane"/>
    <property type="evidence" value="ECO:0007669"/>
    <property type="project" value="TreeGrafter"/>
</dbReference>
<evidence type="ECO:0000313" key="3">
    <source>
        <dbReference type="EMBL" id="CAG99031.1"/>
    </source>
</evidence>
<name>Q6CIB6_KLULA</name>
<evidence type="ECO:0000256" key="1">
    <source>
        <dbReference type="SAM" id="Phobius"/>
    </source>
</evidence>
<keyword evidence="1" id="KW-0472">Membrane</keyword>
<dbReference type="EMBL" id="CR382126">
    <property type="protein sequence ID" value="CAG99031.1"/>
    <property type="molecule type" value="Genomic_DNA"/>
</dbReference>
<dbReference type="Proteomes" id="UP000000598">
    <property type="component" value="Chromosome F"/>
</dbReference>
<dbReference type="HOGENOM" id="CLU_116423_0_0_1"/>
<dbReference type="FunCoup" id="Q6CIB6">
    <property type="interactions" value="21"/>
</dbReference>
<dbReference type="InterPro" id="IPR019433">
    <property type="entry name" value="GPI_ManTrfase_II_coact_Pga1"/>
</dbReference>
<dbReference type="InParanoid" id="Q6CIB6"/>
<evidence type="ECO:0000256" key="2">
    <source>
        <dbReference type="SAM" id="SignalP"/>
    </source>
</evidence>
<dbReference type="PANTHER" id="PTHR28022">
    <property type="entry name" value="GPI MANNOSYLTRANSFERASE 2 SUBUNIT PGA1"/>
    <property type="match status" value="1"/>
</dbReference>
<dbReference type="PANTHER" id="PTHR28022:SF1">
    <property type="entry name" value="GPI MANNOSYLTRANSFERASE 2 SUBUNIT PGA1"/>
    <property type="match status" value="1"/>
</dbReference>
<evidence type="ECO:0000313" key="4">
    <source>
        <dbReference type="Proteomes" id="UP000000598"/>
    </source>
</evidence>
<dbReference type="AlphaFoldDB" id="Q6CIB6"/>
<organism evidence="3 4">
    <name type="scientific">Kluyveromyces lactis (strain ATCC 8585 / CBS 2359 / DSM 70799 / NBRC 1267 / NRRL Y-1140 / WM37)</name>
    <name type="common">Yeast</name>
    <name type="synonym">Candida sphaerica</name>
    <dbReference type="NCBI Taxonomy" id="284590"/>
    <lineage>
        <taxon>Eukaryota</taxon>
        <taxon>Fungi</taxon>
        <taxon>Dikarya</taxon>
        <taxon>Ascomycota</taxon>
        <taxon>Saccharomycotina</taxon>
        <taxon>Saccharomycetes</taxon>
        <taxon>Saccharomycetales</taxon>
        <taxon>Saccharomycetaceae</taxon>
        <taxon>Kluyveromyces</taxon>
    </lineage>
</organism>
<dbReference type="GO" id="GO:0031501">
    <property type="term" value="C:mannosyltransferase complex"/>
    <property type="evidence" value="ECO:0007669"/>
    <property type="project" value="TreeGrafter"/>
</dbReference>
<feature type="transmembrane region" description="Helical" evidence="1">
    <location>
        <begin position="157"/>
        <end position="175"/>
    </location>
</feature>
<protein>
    <submittedName>
        <fullName evidence="3">KLLA0F27951p</fullName>
    </submittedName>
</protein>
<dbReference type="KEGG" id="kla:KLLA0_F27951g"/>
<dbReference type="OMA" id="YQIKICW"/>
<gene>
    <name evidence="3" type="ORF">KLLA0_F27951g</name>
</gene>
<feature type="chain" id="PRO_5004271549" evidence="2">
    <location>
        <begin position="22"/>
        <end position="190"/>
    </location>
</feature>
<sequence length="190" mass="21657">MMATFLIRIISFFSLCHLALGNTETYQFHVPKDFPELSPSYVPKLPYINARNTTFRTITTHLQPEAKTFVELTGLKKNENYMVKICWTGIDPISLKSIRHQFIPHGTVFKGTLSTQTRAVILIETRADSYPILQDKVKVDVSLAVIKLGIPVDMYSILFYLACVLICAISFIRAIDPFQLLEVRKQNKSD</sequence>
<keyword evidence="1" id="KW-1133">Transmembrane helix</keyword>
<keyword evidence="2" id="KW-0732">Signal</keyword>
<accession>Q6CIB6</accession>
<dbReference type="eggNOG" id="ENOG502S2MY">
    <property type="taxonomic scope" value="Eukaryota"/>
</dbReference>
<keyword evidence="4" id="KW-1185">Reference proteome</keyword>
<dbReference type="Pfam" id="PF10333">
    <property type="entry name" value="Pga1"/>
    <property type="match status" value="1"/>
</dbReference>
<keyword evidence="1" id="KW-0812">Transmembrane</keyword>
<proteinExistence type="predicted"/>
<dbReference type="PaxDb" id="284590-Q6CIB6"/>
<feature type="signal peptide" evidence="2">
    <location>
        <begin position="1"/>
        <end position="21"/>
    </location>
</feature>